<evidence type="ECO:0000313" key="3">
    <source>
        <dbReference type="Proteomes" id="UP000059680"/>
    </source>
</evidence>
<dbReference type="AlphaFoldDB" id="A0A0P0VAZ2"/>
<dbReference type="EMBL" id="AP014957">
    <property type="protein sequence ID" value="BAS75411.1"/>
    <property type="molecule type" value="Genomic_DNA"/>
</dbReference>
<keyword evidence="3" id="KW-1185">Reference proteome</keyword>
<dbReference type="Proteomes" id="UP000059680">
    <property type="component" value="Chromosome 1"/>
</dbReference>
<feature type="non-terminal residue" evidence="2">
    <location>
        <position position="358"/>
    </location>
</feature>
<feature type="compositionally biased region" description="Basic residues" evidence="1">
    <location>
        <begin position="285"/>
        <end position="294"/>
    </location>
</feature>
<sequence length="358" mass="37584">VVHHVRAYLDQAAEDRPVAGRRRQDRQARQPGGRVHVEVVPQLQLHDGAAGEDERHGRHLRLGQRLAGVAQVEPERRAVDGGQPYLARHRLPQRLVRCFLQDGDEVGDAQEHAAGAVLIPEIERPARDGEVLAVDLDAGELDVVEARVGVAGEEPGGEGVAGLRRGVVAEEDEALGVDGVVGGEVVGEAVDLELRDEGEVAPAEADHAGHAAEVADVLESAPEDHAVDAGVAERERLGAEEPGGVGGAAAVHVGVGALGGAGAARLRSELLARVVRAWHVGHREGRRGRRRRRVGAAGGARRALHPHEVAGDVEHAGDDLWRRADAEAQHVHAGVGRRVLALATTAVFAAVGRHGLAA</sequence>
<feature type="region of interest" description="Disordered" evidence="1">
    <location>
        <begin position="15"/>
        <end position="34"/>
    </location>
</feature>
<dbReference type="FunCoup" id="A0A0P0VAZ2">
    <property type="interactions" value="5"/>
</dbReference>
<name>A0A0P0VAZ2_ORYSJ</name>
<gene>
    <name evidence="2" type="ordered locus">Os01g0868550</name>
    <name evidence="2" type="ORF">OSNPB_010868550</name>
</gene>
<dbReference type="OMA" id="WHVGHRE"/>
<dbReference type="PaxDb" id="39947-A0A0P0VAZ2"/>
<feature type="region of interest" description="Disordered" evidence="1">
    <location>
        <begin position="285"/>
        <end position="305"/>
    </location>
</feature>
<dbReference type="InParanoid" id="A0A0P0VAZ2"/>
<reference evidence="2 3" key="3">
    <citation type="journal article" date="2013" name="Rice">
        <title>Improvement of the Oryza sativa Nipponbare reference genome using next generation sequence and optical map data.</title>
        <authorList>
            <person name="Kawahara Y."/>
            <person name="de la Bastide M."/>
            <person name="Hamilton J.P."/>
            <person name="Kanamori H."/>
            <person name="McCombie W.R."/>
            <person name="Ouyang S."/>
            <person name="Schwartz D.C."/>
            <person name="Tanaka T."/>
            <person name="Wu J."/>
            <person name="Zhou S."/>
            <person name="Childs K.L."/>
            <person name="Davidson R.M."/>
            <person name="Lin H."/>
            <person name="Quesada-Ocampo L."/>
            <person name="Vaillancourt B."/>
            <person name="Sakai H."/>
            <person name="Lee S.S."/>
            <person name="Kim J."/>
            <person name="Numa H."/>
            <person name="Itoh T."/>
            <person name="Buell C.R."/>
            <person name="Matsumoto T."/>
        </authorList>
    </citation>
    <scope>NUCLEOTIDE SEQUENCE [LARGE SCALE GENOMIC DNA]</scope>
    <source>
        <strain evidence="3">cv. Nipponbare</strain>
    </source>
</reference>
<evidence type="ECO:0000313" key="2">
    <source>
        <dbReference type="EMBL" id="BAS75411.1"/>
    </source>
</evidence>
<feature type="non-terminal residue" evidence="2">
    <location>
        <position position="1"/>
    </location>
</feature>
<reference evidence="2 3" key="2">
    <citation type="journal article" date="2013" name="Plant Cell Physiol.">
        <title>Rice Annotation Project Database (RAP-DB): an integrative and interactive database for rice genomics.</title>
        <authorList>
            <person name="Sakai H."/>
            <person name="Lee S.S."/>
            <person name="Tanaka T."/>
            <person name="Numa H."/>
            <person name="Kim J."/>
            <person name="Kawahara Y."/>
            <person name="Wakimoto H."/>
            <person name="Yang C.C."/>
            <person name="Iwamoto M."/>
            <person name="Abe T."/>
            <person name="Yamada Y."/>
            <person name="Muto A."/>
            <person name="Inokuchi H."/>
            <person name="Ikemura T."/>
            <person name="Matsumoto T."/>
            <person name="Sasaki T."/>
            <person name="Itoh T."/>
        </authorList>
    </citation>
    <scope>NUCLEOTIDE SEQUENCE [LARGE SCALE GENOMIC DNA]</scope>
    <source>
        <strain evidence="3">cv. Nipponbare</strain>
    </source>
</reference>
<reference evidence="3" key="1">
    <citation type="journal article" date="2005" name="Nature">
        <title>The map-based sequence of the rice genome.</title>
        <authorList>
            <consortium name="International rice genome sequencing project (IRGSP)"/>
            <person name="Matsumoto T."/>
            <person name="Wu J."/>
            <person name="Kanamori H."/>
            <person name="Katayose Y."/>
            <person name="Fujisawa M."/>
            <person name="Namiki N."/>
            <person name="Mizuno H."/>
            <person name="Yamamoto K."/>
            <person name="Antonio B.A."/>
            <person name="Baba T."/>
            <person name="Sakata K."/>
            <person name="Nagamura Y."/>
            <person name="Aoki H."/>
            <person name="Arikawa K."/>
            <person name="Arita K."/>
            <person name="Bito T."/>
            <person name="Chiden Y."/>
            <person name="Fujitsuka N."/>
            <person name="Fukunaka R."/>
            <person name="Hamada M."/>
            <person name="Harada C."/>
            <person name="Hayashi A."/>
            <person name="Hijishita S."/>
            <person name="Honda M."/>
            <person name="Hosokawa S."/>
            <person name="Ichikawa Y."/>
            <person name="Idonuma A."/>
            <person name="Iijima M."/>
            <person name="Ikeda M."/>
            <person name="Ikeno M."/>
            <person name="Ito K."/>
            <person name="Ito S."/>
            <person name="Ito T."/>
            <person name="Ito Y."/>
            <person name="Ito Y."/>
            <person name="Iwabuchi A."/>
            <person name="Kamiya K."/>
            <person name="Karasawa W."/>
            <person name="Kurita K."/>
            <person name="Katagiri S."/>
            <person name="Kikuta A."/>
            <person name="Kobayashi H."/>
            <person name="Kobayashi N."/>
            <person name="Machita K."/>
            <person name="Maehara T."/>
            <person name="Masukawa M."/>
            <person name="Mizubayashi T."/>
            <person name="Mukai Y."/>
            <person name="Nagasaki H."/>
            <person name="Nagata Y."/>
            <person name="Naito S."/>
            <person name="Nakashima M."/>
            <person name="Nakama Y."/>
            <person name="Nakamichi Y."/>
            <person name="Nakamura M."/>
            <person name="Meguro A."/>
            <person name="Negishi M."/>
            <person name="Ohta I."/>
            <person name="Ohta T."/>
            <person name="Okamoto M."/>
            <person name="Ono N."/>
            <person name="Saji S."/>
            <person name="Sakaguchi M."/>
            <person name="Sakai K."/>
            <person name="Shibata M."/>
            <person name="Shimokawa T."/>
            <person name="Song J."/>
            <person name="Takazaki Y."/>
            <person name="Terasawa K."/>
            <person name="Tsugane M."/>
            <person name="Tsuji K."/>
            <person name="Ueda S."/>
            <person name="Waki K."/>
            <person name="Yamagata H."/>
            <person name="Yamamoto M."/>
            <person name="Yamamoto S."/>
            <person name="Yamane H."/>
            <person name="Yoshiki S."/>
            <person name="Yoshihara R."/>
            <person name="Yukawa K."/>
            <person name="Zhong H."/>
            <person name="Yano M."/>
            <person name="Yuan Q."/>
            <person name="Ouyang S."/>
            <person name="Liu J."/>
            <person name="Jones K.M."/>
            <person name="Gansberger K."/>
            <person name="Moffat K."/>
            <person name="Hill J."/>
            <person name="Bera J."/>
            <person name="Fadrosh D."/>
            <person name="Jin S."/>
            <person name="Johri S."/>
            <person name="Kim M."/>
            <person name="Overton L."/>
            <person name="Reardon M."/>
            <person name="Tsitrin T."/>
            <person name="Vuong H."/>
            <person name="Weaver B."/>
            <person name="Ciecko A."/>
            <person name="Tallon L."/>
            <person name="Jackson J."/>
            <person name="Pai G."/>
            <person name="Aken S.V."/>
            <person name="Utterback T."/>
            <person name="Reidmuller S."/>
            <person name="Feldblyum T."/>
            <person name="Hsiao J."/>
            <person name="Zismann V."/>
            <person name="Iobst S."/>
            <person name="de Vazeille A.R."/>
            <person name="Buell C.R."/>
            <person name="Ying K."/>
            <person name="Li Y."/>
            <person name="Lu T."/>
            <person name="Huang Y."/>
            <person name="Zhao Q."/>
            <person name="Feng Q."/>
            <person name="Zhang L."/>
            <person name="Zhu J."/>
            <person name="Weng Q."/>
            <person name="Mu J."/>
            <person name="Lu Y."/>
            <person name="Fan D."/>
            <person name="Liu Y."/>
            <person name="Guan J."/>
            <person name="Zhang Y."/>
            <person name="Yu S."/>
            <person name="Liu X."/>
            <person name="Zhang Y."/>
            <person name="Hong G."/>
            <person name="Han B."/>
            <person name="Choisne N."/>
            <person name="Demange N."/>
            <person name="Orjeda G."/>
            <person name="Samain S."/>
            <person name="Cattolico L."/>
            <person name="Pelletier E."/>
            <person name="Couloux A."/>
            <person name="Segurens B."/>
            <person name="Wincker P."/>
            <person name="D'Hont A."/>
            <person name="Scarpelli C."/>
            <person name="Weissenbach J."/>
            <person name="Salanoubat M."/>
            <person name="Quetier F."/>
            <person name="Yu Y."/>
            <person name="Kim H.R."/>
            <person name="Rambo T."/>
            <person name="Currie J."/>
            <person name="Collura K."/>
            <person name="Luo M."/>
            <person name="Yang T."/>
            <person name="Ammiraju J.S.S."/>
            <person name="Engler F."/>
            <person name="Soderlund C."/>
            <person name="Wing R.A."/>
            <person name="Palmer L.E."/>
            <person name="de la Bastide M."/>
            <person name="Spiegel L."/>
            <person name="Nascimento L."/>
            <person name="Zutavern T."/>
            <person name="O'Shaughnessy A."/>
            <person name="Dike S."/>
            <person name="Dedhia N."/>
            <person name="Preston R."/>
            <person name="Balija V."/>
            <person name="McCombie W.R."/>
            <person name="Chow T."/>
            <person name="Chen H."/>
            <person name="Chung M."/>
            <person name="Chen C."/>
            <person name="Shaw J."/>
            <person name="Wu H."/>
            <person name="Hsiao K."/>
            <person name="Chao Y."/>
            <person name="Chu M."/>
            <person name="Cheng C."/>
            <person name="Hour A."/>
            <person name="Lee P."/>
            <person name="Lin S."/>
            <person name="Lin Y."/>
            <person name="Liou J."/>
            <person name="Liu S."/>
            <person name="Hsing Y."/>
            <person name="Raghuvanshi S."/>
            <person name="Mohanty A."/>
            <person name="Bharti A.K."/>
            <person name="Gaur A."/>
            <person name="Gupta V."/>
            <person name="Kumar D."/>
            <person name="Ravi V."/>
            <person name="Vij S."/>
            <person name="Kapur A."/>
            <person name="Khurana P."/>
            <person name="Khurana P."/>
            <person name="Khurana J.P."/>
            <person name="Tyagi A.K."/>
            <person name="Gaikwad K."/>
            <person name="Singh A."/>
            <person name="Dalal V."/>
            <person name="Srivastava S."/>
            <person name="Dixit A."/>
            <person name="Pal A.K."/>
            <person name="Ghazi I.A."/>
            <person name="Yadav M."/>
            <person name="Pandit A."/>
            <person name="Bhargava A."/>
            <person name="Sureshbabu K."/>
            <person name="Batra K."/>
            <person name="Sharma T.R."/>
            <person name="Mohapatra T."/>
            <person name="Singh N.K."/>
            <person name="Messing J."/>
            <person name="Nelson A.B."/>
            <person name="Fuks G."/>
            <person name="Kavchok S."/>
            <person name="Keizer G."/>
            <person name="Linton E."/>
            <person name="Llaca V."/>
            <person name="Song R."/>
            <person name="Tanyolac B."/>
            <person name="Young S."/>
            <person name="Ho-Il K."/>
            <person name="Hahn J.H."/>
            <person name="Sangsakoo G."/>
            <person name="Vanavichit A."/>
            <person name="de Mattos Luiz.A.T."/>
            <person name="Zimmer P.D."/>
            <person name="Malone G."/>
            <person name="Dellagostin O."/>
            <person name="de Oliveira A.C."/>
            <person name="Bevan M."/>
            <person name="Bancroft I."/>
            <person name="Minx P."/>
            <person name="Cordum H."/>
            <person name="Wilson R."/>
            <person name="Cheng Z."/>
            <person name="Jin W."/>
            <person name="Jiang J."/>
            <person name="Leong S.A."/>
            <person name="Iwama H."/>
            <person name="Gojobori T."/>
            <person name="Itoh T."/>
            <person name="Niimura Y."/>
            <person name="Fujii Y."/>
            <person name="Habara T."/>
            <person name="Sakai H."/>
            <person name="Sato Y."/>
            <person name="Wilson G."/>
            <person name="Kumar K."/>
            <person name="McCouch S."/>
            <person name="Juretic N."/>
            <person name="Hoen D."/>
            <person name="Wright S."/>
            <person name="Bruskiewich R."/>
            <person name="Bureau T."/>
            <person name="Miyao A."/>
            <person name="Hirochika H."/>
            <person name="Nishikawa T."/>
            <person name="Kadowaki K."/>
            <person name="Sugiura M."/>
            <person name="Burr B."/>
            <person name="Sasaki T."/>
        </authorList>
    </citation>
    <scope>NUCLEOTIDE SEQUENCE [LARGE SCALE GENOMIC DNA]</scope>
    <source>
        <strain evidence="3">cv. Nipponbare</strain>
    </source>
</reference>
<proteinExistence type="predicted"/>
<evidence type="ECO:0000256" key="1">
    <source>
        <dbReference type="SAM" id="MobiDB-lite"/>
    </source>
</evidence>
<protein>
    <submittedName>
        <fullName evidence="2">Os01g0868550 protein</fullName>
    </submittedName>
</protein>
<organism evidence="2 3">
    <name type="scientific">Oryza sativa subsp. japonica</name>
    <name type="common">Rice</name>
    <dbReference type="NCBI Taxonomy" id="39947"/>
    <lineage>
        <taxon>Eukaryota</taxon>
        <taxon>Viridiplantae</taxon>
        <taxon>Streptophyta</taxon>
        <taxon>Embryophyta</taxon>
        <taxon>Tracheophyta</taxon>
        <taxon>Spermatophyta</taxon>
        <taxon>Magnoliopsida</taxon>
        <taxon>Liliopsida</taxon>
        <taxon>Poales</taxon>
        <taxon>Poaceae</taxon>
        <taxon>BOP clade</taxon>
        <taxon>Oryzoideae</taxon>
        <taxon>Oryzeae</taxon>
        <taxon>Oryzinae</taxon>
        <taxon>Oryza</taxon>
        <taxon>Oryza sativa</taxon>
    </lineage>
</organism>
<accession>A0A0P0VAZ2</accession>